<dbReference type="InterPro" id="IPR004821">
    <property type="entry name" value="Cyt_trans-like"/>
</dbReference>
<evidence type="ECO:0000256" key="12">
    <source>
        <dbReference type="ARBA" id="ARBA00022777"/>
    </source>
</evidence>
<evidence type="ECO:0000259" key="16">
    <source>
        <dbReference type="SMART" id="SM00904"/>
    </source>
</evidence>
<dbReference type="SUPFAM" id="SSF52374">
    <property type="entry name" value="Nucleotidylyl transferase"/>
    <property type="match status" value="1"/>
</dbReference>
<dbReference type="SUPFAM" id="SSF82114">
    <property type="entry name" value="Riboflavin kinase-like"/>
    <property type="match status" value="1"/>
</dbReference>
<dbReference type="Gene3D" id="2.40.30.30">
    <property type="entry name" value="Riboflavin kinase-like"/>
    <property type="match status" value="1"/>
</dbReference>
<keyword evidence="12 17" id="KW-0418">Kinase</keyword>
<dbReference type="GO" id="GO:0005524">
    <property type="term" value="F:ATP binding"/>
    <property type="evidence" value="ECO:0007669"/>
    <property type="project" value="UniProtKB-KW"/>
</dbReference>
<dbReference type="GO" id="GO:0008531">
    <property type="term" value="F:riboflavin kinase activity"/>
    <property type="evidence" value="ECO:0007669"/>
    <property type="project" value="UniProtKB-EC"/>
</dbReference>
<evidence type="ECO:0000256" key="4">
    <source>
        <dbReference type="ARBA" id="ARBA00012105"/>
    </source>
</evidence>
<dbReference type="GO" id="GO:0006747">
    <property type="term" value="P:FAD biosynthetic process"/>
    <property type="evidence" value="ECO:0007669"/>
    <property type="project" value="UniProtKB-UniPathway"/>
</dbReference>
<evidence type="ECO:0000256" key="5">
    <source>
        <dbReference type="ARBA" id="ARBA00012393"/>
    </source>
</evidence>
<proteinExistence type="inferred from homology"/>
<dbReference type="GO" id="GO:0009398">
    <property type="term" value="P:FMN biosynthetic process"/>
    <property type="evidence" value="ECO:0007669"/>
    <property type="project" value="UniProtKB-UniPathway"/>
</dbReference>
<evidence type="ECO:0000256" key="6">
    <source>
        <dbReference type="ARBA" id="ARBA00018483"/>
    </source>
</evidence>
<dbReference type="NCBIfam" id="TIGR00083">
    <property type="entry name" value="ribF"/>
    <property type="match status" value="1"/>
</dbReference>
<dbReference type="InterPro" id="IPR023468">
    <property type="entry name" value="Riboflavin_kinase"/>
</dbReference>
<organism evidence="17">
    <name type="scientific">hydrothermal vent metagenome</name>
    <dbReference type="NCBI Taxonomy" id="652676"/>
    <lineage>
        <taxon>unclassified sequences</taxon>
        <taxon>metagenomes</taxon>
        <taxon>ecological metagenomes</taxon>
    </lineage>
</organism>
<evidence type="ECO:0000256" key="3">
    <source>
        <dbReference type="ARBA" id="ARBA00010214"/>
    </source>
</evidence>
<evidence type="ECO:0000256" key="2">
    <source>
        <dbReference type="ARBA" id="ARBA00005201"/>
    </source>
</evidence>
<feature type="domain" description="Riboflavin kinase" evidence="16">
    <location>
        <begin position="198"/>
        <end position="325"/>
    </location>
</feature>
<keyword evidence="15" id="KW-0511">Multifunctional enzyme</keyword>
<dbReference type="GO" id="GO:0009231">
    <property type="term" value="P:riboflavin biosynthetic process"/>
    <property type="evidence" value="ECO:0007669"/>
    <property type="project" value="InterPro"/>
</dbReference>
<dbReference type="PANTHER" id="PTHR22749:SF6">
    <property type="entry name" value="RIBOFLAVIN KINASE"/>
    <property type="match status" value="1"/>
</dbReference>
<dbReference type="EC" id="2.7.1.26" evidence="4"/>
<keyword evidence="9 17" id="KW-0808">Transferase</keyword>
<reference evidence="17" key="1">
    <citation type="submission" date="2018-06" db="EMBL/GenBank/DDBJ databases">
        <authorList>
            <person name="Zhirakovskaya E."/>
        </authorList>
    </citation>
    <scope>NUCLEOTIDE SEQUENCE</scope>
</reference>
<evidence type="ECO:0000256" key="7">
    <source>
        <dbReference type="ARBA" id="ARBA00022630"/>
    </source>
</evidence>
<evidence type="ECO:0000256" key="1">
    <source>
        <dbReference type="ARBA" id="ARBA00004726"/>
    </source>
</evidence>
<dbReference type="Gene3D" id="3.40.50.620">
    <property type="entry name" value="HUPs"/>
    <property type="match status" value="1"/>
</dbReference>
<dbReference type="CDD" id="cd02064">
    <property type="entry name" value="FAD_synthetase_N"/>
    <property type="match status" value="1"/>
</dbReference>
<keyword evidence="14" id="KW-0067">ATP-binding</keyword>
<dbReference type="InterPro" id="IPR015864">
    <property type="entry name" value="FAD_synthase"/>
</dbReference>
<evidence type="ECO:0000256" key="9">
    <source>
        <dbReference type="ARBA" id="ARBA00022679"/>
    </source>
</evidence>
<dbReference type="NCBIfam" id="TIGR00125">
    <property type="entry name" value="cyt_tran_rel"/>
    <property type="match status" value="1"/>
</dbReference>
<keyword evidence="7" id="KW-0285">Flavoprotein</keyword>
<dbReference type="FunFam" id="3.40.50.620:FF:000021">
    <property type="entry name" value="Riboflavin biosynthesis protein"/>
    <property type="match status" value="1"/>
</dbReference>
<dbReference type="PIRSF" id="PIRSF004491">
    <property type="entry name" value="FAD_Synth"/>
    <property type="match status" value="1"/>
</dbReference>
<dbReference type="GO" id="GO:0003919">
    <property type="term" value="F:FMN adenylyltransferase activity"/>
    <property type="evidence" value="ECO:0007669"/>
    <property type="project" value="UniProtKB-EC"/>
</dbReference>
<evidence type="ECO:0000256" key="11">
    <source>
        <dbReference type="ARBA" id="ARBA00022741"/>
    </source>
</evidence>
<accession>A0A3B0TGB7</accession>
<keyword evidence="13" id="KW-0274">FAD</keyword>
<evidence type="ECO:0000256" key="8">
    <source>
        <dbReference type="ARBA" id="ARBA00022643"/>
    </source>
</evidence>
<gene>
    <name evidence="17" type="ORF">MNBD_BACTEROID01-989</name>
</gene>
<evidence type="ECO:0000256" key="13">
    <source>
        <dbReference type="ARBA" id="ARBA00022827"/>
    </source>
</evidence>
<name>A0A3B0TGB7_9ZZZZ</name>
<keyword evidence="10 17" id="KW-0548">Nucleotidyltransferase</keyword>
<evidence type="ECO:0000256" key="10">
    <source>
        <dbReference type="ARBA" id="ARBA00022695"/>
    </source>
</evidence>
<dbReference type="PANTHER" id="PTHR22749">
    <property type="entry name" value="RIBOFLAVIN KINASE/FMN ADENYLYLTRANSFERASE"/>
    <property type="match status" value="1"/>
</dbReference>
<evidence type="ECO:0000313" key="17">
    <source>
        <dbReference type="EMBL" id="VAW15950.1"/>
    </source>
</evidence>
<dbReference type="NCBIfam" id="NF004160">
    <property type="entry name" value="PRK05627.1-3"/>
    <property type="match status" value="1"/>
</dbReference>
<dbReference type="EC" id="2.7.7.2" evidence="5"/>
<dbReference type="Pfam" id="PF01687">
    <property type="entry name" value="Flavokinase"/>
    <property type="match status" value="1"/>
</dbReference>
<dbReference type="InterPro" id="IPR023465">
    <property type="entry name" value="Riboflavin_kinase_dom_sf"/>
</dbReference>
<keyword evidence="11" id="KW-0547">Nucleotide-binding</keyword>
<dbReference type="Pfam" id="PF06574">
    <property type="entry name" value="FAD_syn"/>
    <property type="match status" value="1"/>
</dbReference>
<dbReference type="UniPathway" id="UPA00277">
    <property type="reaction ID" value="UER00407"/>
</dbReference>
<evidence type="ECO:0000256" key="14">
    <source>
        <dbReference type="ARBA" id="ARBA00022840"/>
    </source>
</evidence>
<dbReference type="UniPathway" id="UPA00276">
    <property type="reaction ID" value="UER00406"/>
</dbReference>
<sequence>MNNKWTKIIILYFWNLMEIYYQIDGFKAKNPVVTIGTFDGVHLGHRKILKRLKEIAREIGGETVLFTFYPHPRLSLNPQEKTIRLLTTLEEKIVQLEKAGIEHLIIYPFTKEFSELSYTEFVESILVGKIKTSCLVVGHDHKFGKNREGGFEYLKAYAEKYHFRIERIDALMLDSINISSTKIRKALQSGDIEEANKYLGYEFTLHGKVVKGKQVGSRIGFPTANIEASDIHKIIPGYGVYAVRVDIQGKVYNGMLNIGTRPTFNKNADNRSIEVNIFDFDKDIYHQNITLCFVRKIREEKKFNSPEALTEQLEKDKKAALAILQKA</sequence>
<dbReference type="InterPro" id="IPR015865">
    <property type="entry name" value="Riboflavin_kinase_bac/euk"/>
</dbReference>
<comment type="pathway">
    <text evidence="2">Cofactor biosynthesis; FMN biosynthesis; FMN from riboflavin (ATP route): step 1/1.</text>
</comment>
<dbReference type="FunFam" id="2.40.30.30:FF:000003">
    <property type="entry name" value="Riboflavin biosynthesis protein"/>
    <property type="match status" value="1"/>
</dbReference>
<dbReference type="SMART" id="SM00904">
    <property type="entry name" value="Flavokinase"/>
    <property type="match status" value="1"/>
</dbReference>
<comment type="similarity">
    <text evidence="3">Belongs to the RibF family.</text>
</comment>
<keyword evidence="8" id="KW-0288">FMN</keyword>
<protein>
    <recommendedName>
        <fullName evidence="6">Bifunctional riboflavin kinase/FMN adenylyltransferase</fullName>
        <ecNumber evidence="4">2.7.1.26</ecNumber>
        <ecNumber evidence="5">2.7.7.2</ecNumber>
    </recommendedName>
</protein>
<comment type="pathway">
    <text evidence="1">Cofactor biosynthesis; FAD biosynthesis; FAD from FMN: step 1/1.</text>
</comment>
<dbReference type="AlphaFoldDB" id="A0A3B0TGB7"/>
<evidence type="ECO:0000256" key="15">
    <source>
        <dbReference type="ARBA" id="ARBA00023268"/>
    </source>
</evidence>
<dbReference type="NCBIfam" id="NF004162">
    <property type="entry name" value="PRK05627.1-5"/>
    <property type="match status" value="1"/>
</dbReference>
<dbReference type="InterPro" id="IPR002606">
    <property type="entry name" value="Riboflavin_kinase_bac"/>
</dbReference>
<dbReference type="InterPro" id="IPR014729">
    <property type="entry name" value="Rossmann-like_a/b/a_fold"/>
</dbReference>
<dbReference type="EMBL" id="UOEP01000056">
    <property type="protein sequence ID" value="VAW15950.1"/>
    <property type="molecule type" value="Genomic_DNA"/>
</dbReference>